<dbReference type="Proteomes" id="UP001596997">
    <property type="component" value="Unassembled WGS sequence"/>
</dbReference>
<evidence type="ECO:0000256" key="2">
    <source>
        <dbReference type="ARBA" id="ARBA00022692"/>
    </source>
</evidence>
<evidence type="ECO:0000256" key="4">
    <source>
        <dbReference type="ARBA" id="ARBA00022968"/>
    </source>
</evidence>
<evidence type="ECO:0000313" key="8">
    <source>
        <dbReference type="EMBL" id="MFD0962943.1"/>
    </source>
</evidence>
<keyword evidence="4" id="KW-0735">Signal-anchor</keyword>
<name>A0ABW3HZH0_9FLAO</name>
<proteinExistence type="predicted"/>
<protein>
    <submittedName>
        <fullName evidence="8">Glycoside hydrolase family 71/99-like protein</fullName>
    </submittedName>
</protein>
<accession>A0ABW3HZH0</accession>
<keyword evidence="6" id="KW-0333">Golgi apparatus</keyword>
<reference evidence="9" key="1">
    <citation type="journal article" date="2019" name="Int. J. Syst. Evol. Microbiol.">
        <title>The Global Catalogue of Microorganisms (GCM) 10K type strain sequencing project: providing services to taxonomists for standard genome sequencing and annotation.</title>
        <authorList>
            <consortium name="The Broad Institute Genomics Platform"/>
            <consortium name="The Broad Institute Genome Sequencing Center for Infectious Disease"/>
            <person name="Wu L."/>
            <person name="Ma J."/>
        </authorList>
    </citation>
    <scope>NUCLEOTIDE SEQUENCE [LARGE SCALE GENOMIC DNA]</scope>
    <source>
        <strain evidence="9">CCUG 62114</strain>
    </source>
</reference>
<comment type="caution">
    <text evidence="8">The sequence shown here is derived from an EMBL/GenBank/DDBJ whole genome shotgun (WGS) entry which is preliminary data.</text>
</comment>
<keyword evidence="9" id="KW-1185">Reference proteome</keyword>
<dbReference type="Gene3D" id="3.20.20.80">
    <property type="entry name" value="Glycosidases"/>
    <property type="match status" value="1"/>
</dbReference>
<evidence type="ECO:0000256" key="1">
    <source>
        <dbReference type="ARBA" id="ARBA00004323"/>
    </source>
</evidence>
<dbReference type="EMBL" id="JBHTJM010000002">
    <property type="protein sequence ID" value="MFD0962943.1"/>
    <property type="molecule type" value="Genomic_DNA"/>
</dbReference>
<evidence type="ECO:0000256" key="5">
    <source>
        <dbReference type="ARBA" id="ARBA00022989"/>
    </source>
</evidence>
<keyword evidence="2" id="KW-0812">Transmembrane</keyword>
<dbReference type="PANTHER" id="PTHR13572:SF4">
    <property type="entry name" value="RE57134P"/>
    <property type="match status" value="1"/>
</dbReference>
<dbReference type="CDD" id="cd11575">
    <property type="entry name" value="GH99_GH71_like_3"/>
    <property type="match status" value="1"/>
</dbReference>
<evidence type="ECO:0000313" key="9">
    <source>
        <dbReference type="Proteomes" id="UP001596997"/>
    </source>
</evidence>
<comment type="subcellular location">
    <subcellularLocation>
        <location evidence="1">Golgi apparatus membrane</location>
        <topology evidence="1">Single-pass type II membrane protein</topology>
    </subcellularLocation>
</comment>
<evidence type="ECO:0000256" key="6">
    <source>
        <dbReference type="ARBA" id="ARBA00023034"/>
    </source>
</evidence>
<evidence type="ECO:0000256" key="7">
    <source>
        <dbReference type="ARBA" id="ARBA00023136"/>
    </source>
</evidence>
<sequence length="434" mass="50294">MESEENVYEEDVVSNWVKELNLEELDELSKRKEPITEKEIEQFEQQFLKESFGAKSASKTNSTKVYAHYMPWFLSEEISGEWGQHWTMTNKNPNVINEEGEREIASHYYPKIGPYDTTDKDLQQYHLSLMKLCGIDGVIFDWYGSRSVLDFDSIKVNVESFIGELEKTDIEFAITYEDRVIGEESSRLLTQEQIETAQNDLLYIEQYYFSNDNYIQLNGIDLLMIFGPNYVDSPSDWDIVFSVLAEEPRVLSLWGAQSVVGSTSTGEFAWVDEGHISVLNNYYQGADFTNLDIGGAVYPGFNDFYIEGGWKNSTDYDWVLPHNGVQTFMESMNITTQYPVDFVQLITWNDFGEGTMIEPTKEYGYSYLEEVQNFTGVDYSNNDLRIPYYIYKLKKQLSGNSFAQHLLKKAHKNLMLSRVNKAKLYVCIVYYLYG</sequence>
<keyword evidence="3" id="KW-0378">Hydrolase</keyword>
<organism evidence="8 9">
    <name type="scientific">Pseudofulvibacter geojedonensis</name>
    <dbReference type="NCBI Taxonomy" id="1123758"/>
    <lineage>
        <taxon>Bacteria</taxon>
        <taxon>Pseudomonadati</taxon>
        <taxon>Bacteroidota</taxon>
        <taxon>Flavobacteriia</taxon>
        <taxon>Flavobacteriales</taxon>
        <taxon>Flavobacteriaceae</taxon>
        <taxon>Pseudofulvibacter</taxon>
    </lineage>
</organism>
<dbReference type="InterPro" id="IPR026071">
    <property type="entry name" value="Glyco_Hydrolase_99"/>
</dbReference>
<keyword evidence="7" id="KW-0472">Membrane</keyword>
<gene>
    <name evidence="8" type="ORF">ACFQ1O_02880</name>
</gene>
<evidence type="ECO:0000256" key="3">
    <source>
        <dbReference type="ARBA" id="ARBA00022801"/>
    </source>
</evidence>
<dbReference type="PANTHER" id="PTHR13572">
    <property type="entry name" value="ENDO-ALPHA-1,2-MANNOSIDASE"/>
    <property type="match status" value="1"/>
</dbReference>
<keyword evidence="5" id="KW-1133">Transmembrane helix</keyword>